<evidence type="ECO:0000313" key="4">
    <source>
        <dbReference type="Proteomes" id="UP000326837"/>
    </source>
</evidence>
<dbReference type="RefSeq" id="WP_152101331.1">
    <property type="nucleotide sequence ID" value="NZ_AP021861.1"/>
</dbReference>
<gene>
    <name evidence="3" type="ORF">PLANPX_5703</name>
</gene>
<keyword evidence="4" id="KW-1185">Reference proteome</keyword>
<organism evidence="3 4">
    <name type="scientific">Lacipirellula parvula</name>
    <dbReference type="NCBI Taxonomy" id="2650471"/>
    <lineage>
        <taxon>Bacteria</taxon>
        <taxon>Pseudomonadati</taxon>
        <taxon>Planctomycetota</taxon>
        <taxon>Planctomycetia</taxon>
        <taxon>Pirellulales</taxon>
        <taxon>Lacipirellulaceae</taxon>
        <taxon>Lacipirellula</taxon>
    </lineage>
</organism>
<feature type="signal peptide" evidence="1">
    <location>
        <begin position="1"/>
        <end position="26"/>
    </location>
</feature>
<feature type="domain" description="Ice-binding protein C-terminal" evidence="2">
    <location>
        <begin position="228"/>
        <end position="251"/>
    </location>
</feature>
<dbReference type="Proteomes" id="UP000326837">
    <property type="component" value="Chromosome"/>
</dbReference>
<dbReference type="AlphaFoldDB" id="A0A5K7XLB9"/>
<evidence type="ECO:0000256" key="1">
    <source>
        <dbReference type="SAM" id="SignalP"/>
    </source>
</evidence>
<reference evidence="4" key="1">
    <citation type="submission" date="2019-10" db="EMBL/GenBank/DDBJ databases">
        <title>Lacipirellula parvula gen. nov., sp. nov., representing a lineage of planctomycetes widespread in freshwater anoxic habitats, and description of the family Lacipirellulaceae.</title>
        <authorList>
            <person name="Dedysh S.N."/>
            <person name="Kulichevskaya I.S."/>
            <person name="Beletsky A.V."/>
            <person name="Rakitin A.L."/>
            <person name="Mardanov A.V."/>
            <person name="Ivanova A.A."/>
            <person name="Saltykova V.X."/>
            <person name="Rijpstra W.I.C."/>
            <person name="Sinninghe Damste J.S."/>
            <person name="Ravin N.V."/>
        </authorList>
    </citation>
    <scope>NUCLEOTIDE SEQUENCE [LARGE SCALE GENOMIC DNA]</scope>
    <source>
        <strain evidence="4">PX69</strain>
    </source>
</reference>
<evidence type="ECO:0000259" key="2">
    <source>
        <dbReference type="Pfam" id="PF07589"/>
    </source>
</evidence>
<accession>A0A5K7XLB9</accession>
<proteinExistence type="predicted"/>
<dbReference type="InterPro" id="IPR013424">
    <property type="entry name" value="Ice-binding_C"/>
</dbReference>
<sequence length="253" mass="26457">MTRSVCFRSTLLAFAAISFLAVPAAAALVSPSKANGTFIAGSGIPADNFTSVTANTGDTVALKGRLRDTGQPLSQSGNVYYVPTGLAADNVNPAWSFDYQFTPEDGAADPNFFSLTDYWLTLEVDFDPTPGSASFKTVAGPVSGLAPNFYANPGSGAWSNDVTPWVVSDSANLGFASWFLALPIGPTGYDPEVVGEYEIRLTVSELTFFGIIPVRGADIAATNIFVQTVPEPATAAMAGVAVIGLLAARRRRA</sequence>
<evidence type="ECO:0000313" key="3">
    <source>
        <dbReference type="EMBL" id="BBO36091.1"/>
    </source>
</evidence>
<feature type="chain" id="PRO_5024889847" description="Ice-binding protein C-terminal domain-containing protein" evidence="1">
    <location>
        <begin position="27"/>
        <end position="253"/>
    </location>
</feature>
<protein>
    <recommendedName>
        <fullName evidence="2">Ice-binding protein C-terminal domain-containing protein</fullName>
    </recommendedName>
</protein>
<dbReference type="Pfam" id="PF07589">
    <property type="entry name" value="PEP-CTERM"/>
    <property type="match status" value="1"/>
</dbReference>
<keyword evidence="1" id="KW-0732">Signal</keyword>
<dbReference type="EMBL" id="AP021861">
    <property type="protein sequence ID" value="BBO36091.1"/>
    <property type="molecule type" value="Genomic_DNA"/>
</dbReference>
<dbReference type="KEGG" id="lpav:PLANPX_5703"/>
<name>A0A5K7XLB9_9BACT</name>